<evidence type="ECO:0000256" key="7">
    <source>
        <dbReference type="RuleBase" id="RU364069"/>
    </source>
</evidence>
<evidence type="ECO:0000256" key="2">
    <source>
        <dbReference type="ARBA" id="ARBA00001997"/>
    </source>
</evidence>
<dbReference type="CDD" id="cd00438">
    <property type="entry name" value="cupin_RmlC"/>
    <property type="match status" value="1"/>
</dbReference>
<comment type="similarity">
    <text evidence="7">Belongs to the dTDP-4-dehydrorhamnose 3,5-epimerase family.</text>
</comment>
<dbReference type="GO" id="GO:0000271">
    <property type="term" value="P:polysaccharide biosynthetic process"/>
    <property type="evidence" value="ECO:0007669"/>
    <property type="project" value="TreeGrafter"/>
</dbReference>
<dbReference type="PANTHER" id="PTHR21047">
    <property type="entry name" value="DTDP-6-DEOXY-D-GLUCOSE-3,5 EPIMERASE"/>
    <property type="match status" value="1"/>
</dbReference>
<evidence type="ECO:0000256" key="4">
    <source>
        <dbReference type="ARBA" id="ARBA00019595"/>
    </source>
</evidence>
<dbReference type="NCBIfam" id="TIGR01221">
    <property type="entry name" value="rmlC"/>
    <property type="match status" value="1"/>
</dbReference>
<sequence>MDPLNHESHMIDIRPLAISDVLEVRMPKFGDERGYFSETYNRQRFVEAGIADDWCQDNHSLSVPMHTLRGLHFQVPPFAQAKLVRVIRGRALDVAVDLREGSASFGQYVTLELSPDRFNQIYIPVGFAHGFLTLEPNTEVLYKVSSPYSKDHDRSLRWDDPDIGIDWALNGATPILSDKDRDAPGLAGARFSSLTGLDKEKDA</sequence>
<comment type="pathway">
    <text evidence="7">Carbohydrate biosynthesis; dTDP-L-rhamnose biosynthesis.</text>
</comment>
<dbReference type="GO" id="GO:0008830">
    <property type="term" value="F:dTDP-4-dehydrorhamnose 3,5-epimerase activity"/>
    <property type="evidence" value="ECO:0007669"/>
    <property type="project" value="UniProtKB-UniRule"/>
</dbReference>
<protein>
    <recommendedName>
        <fullName evidence="4 7">dTDP-4-dehydrorhamnose 3,5-epimerase</fullName>
        <ecNumber evidence="3 7">5.1.3.13</ecNumber>
    </recommendedName>
    <alternativeName>
        <fullName evidence="7">Thymidine diphospho-4-keto-rhamnose 3,5-epimerase</fullName>
    </alternativeName>
</protein>
<dbReference type="EMBL" id="BMJJ01000003">
    <property type="protein sequence ID" value="GGD14183.1"/>
    <property type="molecule type" value="Genomic_DNA"/>
</dbReference>
<dbReference type="Gene3D" id="2.60.120.10">
    <property type="entry name" value="Jelly Rolls"/>
    <property type="match status" value="1"/>
</dbReference>
<evidence type="ECO:0000256" key="6">
    <source>
        <dbReference type="PIRSR" id="PIRSR600888-3"/>
    </source>
</evidence>
<comment type="caution">
    <text evidence="8">The sequence shown here is derived from an EMBL/GenBank/DDBJ whole genome shotgun (WGS) entry which is preliminary data.</text>
</comment>
<dbReference type="AlphaFoldDB" id="A0A916XVG4"/>
<dbReference type="Pfam" id="PF00908">
    <property type="entry name" value="dTDP_sugar_isom"/>
    <property type="match status" value="1"/>
</dbReference>
<dbReference type="SUPFAM" id="SSF51182">
    <property type="entry name" value="RmlC-like cupins"/>
    <property type="match status" value="1"/>
</dbReference>
<evidence type="ECO:0000256" key="1">
    <source>
        <dbReference type="ARBA" id="ARBA00001298"/>
    </source>
</evidence>
<dbReference type="InterPro" id="IPR011051">
    <property type="entry name" value="RmlC_Cupin_sf"/>
</dbReference>
<evidence type="ECO:0000313" key="8">
    <source>
        <dbReference type="EMBL" id="GGD14183.1"/>
    </source>
</evidence>
<organism evidence="8 9">
    <name type="scientific">Aureimonas glaciei</name>
    <dbReference type="NCBI Taxonomy" id="1776957"/>
    <lineage>
        <taxon>Bacteria</taxon>
        <taxon>Pseudomonadati</taxon>
        <taxon>Pseudomonadota</taxon>
        <taxon>Alphaproteobacteria</taxon>
        <taxon>Hyphomicrobiales</taxon>
        <taxon>Aurantimonadaceae</taxon>
        <taxon>Aureimonas</taxon>
    </lineage>
</organism>
<accession>A0A916XVG4</accession>
<evidence type="ECO:0000313" key="9">
    <source>
        <dbReference type="Proteomes" id="UP000613160"/>
    </source>
</evidence>
<dbReference type="Proteomes" id="UP000613160">
    <property type="component" value="Unassembled WGS sequence"/>
</dbReference>
<keyword evidence="7" id="KW-0413">Isomerase</keyword>
<gene>
    <name evidence="8" type="ORF">GCM10011335_16190</name>
</gene>
<comment type="subunit">
    <text evidence="7">Homodimer.</text>
</comment>
<reference evidence="8" key="2">
    <citation type="submission" date="2020-09" db="EMBL/GenBank/DDBJ databases">
        <authorList>
            <person name="Sun Q."/>
            <person name="Zhou Y."/>
        </authorList>
    </citation>
    <scope>NUCLEOTIDE SEQUENCE</scope>
    <source>
        <strain evidence="8">CGMCC 1.15493</strain>
    </source>
</reference>
<name>A0A916XVG4_9HYPH</name>
<feature type="active site" description="Proton acceptor" evidence="5">
    <location>
        <position position="72"/>
    </location>
</feature>
<dbReference type="PANTHER" id="PTHR21047:SF2">
    <property type="entry name" value="THYMIDINE DIPHOSPHO-4-KETO-RHAMNOSE 3,5-EPIMERASE"/>
    <property type="match status" value="1"/>
</dbReference>
<comment type="catalytic activity">
    <reaction evidence="1 7">
        <text>dTDP-4-dehydro-6-deoxy-alpha-D-glucose = dTDP-4-dehydro-beta-L-rhamnose</text>
        <dbReference type="Rhea" id="RHEA:16969"/>
        <dbReference type="ChEBI" id="CHEBI:57649"/>
        <dbReference type="ChEBI" id="CHEBI:62830"/>
        <dbReference type="EC" id="5.1.3.13"/>
    </reaction>
</comment>
<dbReference type="GO" id="GO:0019305">
    <property type="term" value="P:dTDP-rhamnose biosynthetic process"/>
    <property type="evidence" value="ECO:0007669"/>
    <property type="project" value="UniProtKB-UniRule"/>
</dbReference>
<dbReference type="InterPro" id="IPR000888">
    <property type="entry name" value="RmlC-like"/>
</dbReference>
<dbReference type="EC" id="5.1.3.13" evidence="3 7"/>
<feature type="site" description="Participates in a stacking interaction with the thymidine ring of dTDP-4-oxo-6-deoxyglucose" evidence="6">
    <location>
        <position position="148"/>
    </location>
</feature>
<dbReference type="InterPro" id="IPR014710">
    <property type="entry name" value="RmlC-like_jellyroll"/>
</dbReference>
<keyword evidence="9" id="KW-1185">Reference proteome</keyword>
<dbReference type="GO" id="GO:0005829">
    <property type="term" value="C:cytosol"/>
    <property type="evidence" value="ECO:0007669"/>
    <property type="project" value="TreeGrafter"/>
</dbReference>
<proteinExistence type="inferred from homology"/>
<reference evidence="8" key="1">
    <citation type="journal article" date="2014" name="Int. J. Syst. Evol. Microbiol.">
        <title>Complete genome sequence of Corynebacterium casei LMG S-19264T (=DSM 44701T), isolated from a smear-ripened cheese.</title>
        <authorList>
            <consortium name="US DOE Joint Genome Institute (JGI-PGF)"/>
            <person name="Walter F."/>
            <person name="Albersmeier A."/>
            <person name="Kalinowski J."/>
            <person name="Ruckert C."/>
        </authorList>
    </citation>
    <scope>NUCLEOTIDE SEQUENCE</scope>
    <source>
        <strain evidence="8">CGMCC 1.15493</strain>
    </source>
</reference>
<evidence type="ECO:0000256" key="5">
    <source>
        <dbReference type="PIRSR" id="PIRSR600888-1"/>
    </source>
</evidence>
<feature type="active site" description="Proton donor" evidence="5">
    <location>
        <position position="142"/>
    </location>
</feature>
<evidence type="ECO:0000256" key="3">
    <source>
        <dbReference type="ARBA" id="ARBA00012098"/>
    </source>
</evidence>
<comment type="function">
    <text evidence="2 7">Catalyzes the epimerization of the C3' and C5'positions of dTDP-6-deoxy-D-xylo-4-hexulose, forming dTDP-6-deoxy-L-lyxo-4-hexulose.</text>
</comment>